<dbReference type="InterPro" id="IPR050953">
    <property type="entry name" value="N4_N6_ade-DNA_methylase"/>
</dbReference>
<name>A0A101NBL4_9ACTN</name>
<dbReference type="OrthoDB" id="9776021at2"/>
<proteinExistence type="predicted"/>
<evidence type="ECO:0000256" key="5">
    <source>
        <dbReference type="SAM" id="MobiDB-lite"/>
    </source>
</evidence>
<gene>
    <name evidence="8" type="ORF">AQI94_04390</name>
</gene>
<dbReference type="EMBL" id="LMWM01000004">
    <property type="protein sequence ID" value="KUM90190.1"/>
    <property type="molecule type" value="Genomic_DNA"/>
</dbReference>
<dbReference type="PANTHER" id="PTHR33841">
    <property type="entry name" value="DNA METHYLTRANSFERASE YEEA-RELATED"/>
    <property type="match status" value="1"/>
</dbReference>
<feature type="domain" description="Type ISP restriction-modification enzyme LLaBIII C-terminal specificity" evidence="7">
    <location>
        <begin position="700"/>
        <end position="1048"/>
    </location>
</feature>
<dbReference type="InterPro" id="IPR029063">
    <property type="entry name" value="SAM-dependent_MTases_sf"/>
</dbReference>
<dbReference type="AlphaFoldDB" id="A0A101NBL4"/>
<dbReference type="GO" id="GO:0009007">
    <property type="term" value="F:site-specific DNA-methyltransferase (adenine-specific) activity"/>
    <property type="evidence" value="ECO:0007669"/>
    <property type="project" value="UniProtKB-EC"/>
</dbReference>
<keyword evidence="2" id="KW-0489">Methyltransferase</keyword>
<dbReference type="GO" id="GO:0008170">
    <property type="term" value="F:N-methyltransferase activity"/>
    <property type="evidence" value="ECO:0007669"/>
    <property type="project" value="InterPro"/>
</dbReference>
<dbReference type="GO" id="GO:0032259">
    <property type="term" value="P:methylation"/>
    <property type="evidence" value="ECO:0007669"/>
    <property type="project" value="UniProtKB-KW"/>
</dbReference>
<evidence type="ECO:0000259" key="6">
    <source>
        <dbReference type="Pfam" id="PF02384"/>
    </source>
</evidence>
<dbReference type="EC" id="2.1.1.72" evidence="1"/>
<accession>A0A101NBL4</accession>
<evidence type="ECO:0000259" key="7">
    <source>
        <dbReference type="Pfam" id="PF18135"/>
    </source>
</evidence>
<feature type="domain" description="DNA methylase adenine-specific" evidence="6">
    <location>
        <begin position="319"/>
        <end position="505"/>
    </location>
</feature>
<evidence type="ECO:0000256" key="3">
    <source>
        <dbReference type="ARBA" id="ARBA00022679"/>
    </source>
</evidence>
<dbReference type="InterPro" id="IPR041635">
    <property type="entry name" value="Type_ISP_LLaBIII_C"/>
</dbReference>
<dbReference type="PRINTS" id="PR00507">
    <property type="entry name" value="N12N6MTFRASE"/>
</dbReference>
<protein>
    <recommendedName>
        <fullName evidence="1">site-specific DNA-methyltransferase (adenine-specific)</fullName>
        <ecNumber evidence="1">2.1.1.72</ecNumber>
    </recommendedName>
</protein>
<keyword evidence="3" id="KW-0808">Transferase</keyword>
<dbReference type="Proteomes" id="UP000053039">
    <property type="component" value="Unassembled WGS sequence"/>
</dbReference>
<feature type="region of interest" description="Disordered" evidence="5">
    <location>
        <begin position="745"/>
        <end position="775"/>
    </location>
</feature>
<evidence type="ECO:0000256" key="1">
    <source>
        <dbReference type="ARBA" id="ARBA00011900"/>
    </source>
</evidence>
<dbReference type="SUPFAM" id="SSF53335">
    <property type="entry name" value="S-adenosyl-L-methionine-dependent methyltransferases"/>
    <property type="match status" value="1"/>
</dbReference>
<evidence type="ECO:0000256" key="2">
    <source>
        <dbReference type="ARBA" id="ARBA00022603"/>
    </source>
</evidence>
<dbReference type="GO" id="GO:0003677">
    <property type="term" value="F:DNA binding"/>
    <property type="evidence" value="ECO:0007669"/>
    <property type="project" value="InterPro"/>
</dbReference>
<dbReference type="RefSeq" id="WP_031047279.1">
    <property type="nucleotide sequence ID" value="NZ_KQ948144.1"/>
</dbReference>
<dbReference type="PANTHER" id="PTHR33841:SF1">
    <property type="entry name" value="DNA METHYLTRANSFERASE A"/>
    <property type="match status" value="1"/>
</dbReference>
<dbReference type="Gene3D" id="3.40.50.150">
    <property type="entry name" value="Vaccinia Virus protein VP39"/>
    <property type="match status" value="1"/>
</dbReference>
<evidence type="ECO:0000256" key="4">
    <source>
        <dbReference type="ARBA" id="ARBA00047942"/>
    </source>
</evidence>
<dbReference type="Pfam" id="PF18135">
    <property type="entry name" value="Type_ISP_C"/>
    <property type="match status" value="1"/>
</dbReference>
<evidence type="ECO:0000313" key="9">
    <source>
        <dbReference type="Proteomes" id="UP000053039"/>
    </source>
</evidence>
<dbReference type="Pfam" id="PF02384">
    <property type="entry name" value="N6_Mtase"/>
    <property type="match status" value="1"/>
</dbReference>
<comment type="catalytic activity">
    <reaction evidence="4">
        <text>a 2'-deoxyadenosine in DNA + S-adenosyl-L-methionine = an N(6)-methyl-2'-deoxyadenosine in DNA + S-adenosyl-L-homocysteine + H(+)</text>
        <dbReference type="Rhea" id="RHEA:15197"/>
        <dbReference type="Rhea" id="RHEA-COMP:12418"/>
        <dbReference type="Rhea" id="RHEA-COMP:12419"/>
        <dbReference type="ChEBI" id="CHEBI:15378"/>
        <dbReference type="ChEBI" id="CHEBI:57856"/>
        <dbReference type="ChEBI" id="CHEBI:59789"/>
        <dbReference type="ChEBI" id="CHEBI:90615"/>
        <dbReference type="ChEBI" id="CHEBI:90616"/>
        <dbReference type="EC" id="2.1.1.72"/>
    </reaction>
</comment>
<comment type="caution">
    <text evidence="8">The sequence shown here is derived from an EMBL/GenBank/DDBJ whole genome shotgun (WGS) entry which is preliminary data.</text>
</comment>
<feature type="region of interest" description="Disordered" evidence="5">
    <location>
        <begin position="1087"/>
        <end position="1153"/>
    </location>
</feature>
<organism evidence="8 9">
    <name type="scientific">Streptomyces pseudovenezuelae</name>
    <dbReference type="NCBI Taxonomy" id="67350"/>
    <lineage>
        <taxon>Bacteria</taxon>
        <taxon>Bacillati</taxon>
        <taxon>Actinomycetota</taxon>
        <taxon>Actinomycetes</taxon>
        <taxon>Kitasatosporales</taxon>
        <taxon>Streptomycetaceae</taxon>
        <taxon>Streptomyces</taxon>
        <taxon>Streptomyces aurantiacus group</taxon>
    </lineage>
</organism>
<evidence type="ECO:0000313" key="8">
    <source>
        <dbReference type="EMBL" id="KUM90190.1"/>
    </source>
</evidence>
<sequence>MAANGWIDQIVAEFGAECRQILGHVSEDEAAIRRPVENLLMAAAAQLGLELHLHPEARRPDLGIRPDLAARIGQDRQRIMGYVELKSPGKADISPGALRGNDRKQWDGMSKLPNLIYTNGQSWMLYRLGQQHGETVHLTGDLYRAGTRLQAAGPSAAAFERLLREFLSWQPEPLRTIRQLVASVAPLCGLLRVEVVHRLEDEARGPAGRRERPFTELAKTWENVLFPRTDERDPHVAFADRYAQTVTFALLLAKAERIPLTEQSLHDVGRQLGSDHTVMGRALQILTDHVEGQFRNSLDMLVRVIDAVDWPAILEREPDVHIHLYEHFLQEYDPNLRKASGTYYTPAPLVDEMVRLVDEILRLKLNCHEGFADERVSIIDPAMGTGTFLSSIIGLVAERRSAGGNEGFRAEAVEELSRRLIGFEKQMAAYAVAQMRIAQTLRAQDADIRLRDLRLHLTDTLADPWRPSDLFDMGGAAMAPLRTDAEKANLIKREERLTVVIGNPPDRERAQGEGGWIESGSEGHGPPLLDRFRLGGKNGRHENKLKNLYVYFWRWATHKVFEQHRPDHHQGIVCFVSTAGFLRGPAFQRMREYLRSTCSEGWIIDLTPEGKQPPISTRFFPGVQRELAVAIFVRRRDTKPKDITPVHYTALHGSRAEKTAQLRALAIDGPGWQAVRPDGYAPFTPASECDWDTFPEIGSLLPWHKPGFNPNRTWVVGPDPDVLRQRWDRLVHESDAAVQQTLMKETRDRQMHSRPRPFPGRHVPGKALSSERSACPDPVPIARRSFDRQWLIPDGRVIDYPRPELWQCQRADQLFIVEQHRQPISKGPALVFTALVPDVHYFNNNGGRVLPLKHADGSPNTAPGLLEHLANSFGVRAVPVEDLAAYIAGITAHTTFTETFANDLNSLGVRLPLTADRGLWHEGVRLGRRVLWASTFGERYADASEGRLPGRAGVRNGAQPGITYATRIAPKPLPDSLQYDEQRQAIVIGTGVFTGVSLRMRNYEVGHRKVLDQWFAARSSRPTGRIGSPLDRMRSERWRSEWSTELVDVLSALCHLTSLEAEQATLLDQVLAAPLINVAELTRRGVLEPPAHTASPRPAASTDEMLPGMADVDGRETPPVRPLRPTSEQAADPVAPSRVRGGPRRGSIRREPK</sequence>
<reference evidence="8 9" key="1">
    <citation type="submission" date="2015-10" db="EMBL/GenBank/DDBJ databases">
        <title>Draft genome sequence of Streptomyces pseudovenezuelae DSM 40212, type strain for the species Streptomyces pseudovenezuelae.</title>
        <authorList>
            <person name="Ruckert C."/>
            <person name="Winkler A."/>
            <person name="Kalinowski J."/>
            <person name="Kampfer P."/>
            <person name="Glaeser S."/>
        </authorList>
    </citation>
    <scope>NUCLEOTIDE SEQUENCE [LARGE SCALE GENOMIC DNA]</scope>
    <source>
        <strain evidence="8 9">DSM 40212</strain>
    </source>
</reference>
<dbReference type="InterPro" id="IPR003356">
    <property type="entry name" value="DNA_methylase_A-5"/>
</dbReference>